<reference evidence="1 2" key="1">
    <citation type="submission" date="2020-10" db="EMBL/GenBank/DDBJ databases">
        <title>ChiBAC.</title>
        <authorList>
            <person name="Zenner C."/>
            <person name="Hitch T.C.A."/>
            <person name="Clavel T."/>
        </authorList>
    </citation>
    <scope>NUCLEOTIDE SEQUENCE [LARGE SCALE GENOMIC DNA]</scope>
    <source>
        <strain evidence="1 2">DSM 109015</strain>
    </source>
</reference>
<organism evidence="1 2">
    <name type="scientific">Gemmiger gallinarum</name>
    <dbReference type="NCBI Taxonomy" id="2779354"/>
    <lineage>
        <taxon>Bacteria</taxon>
        <taxon>Bacillati</taxon>
        <taxon>Bacillota</taxon>
        <taxon>Clostridia</taxon>
        <taxon>Eubacteriales</taxon>
        <taxon>Gemmiger</taxon>
    </lineage>
</organism>
<evidence type="ECO:0000313" key="1">
    <source>
        <dbReference type="EMBL" id="MBE5037841.1"/>
    </source>
</evidence>
<dbReference type="RefSeq" id="WP_193501492.1">
    <property type="nucleotide sequence ID" value="NZ_JADCKC010000002.1"/>
</dbReference>
<dbReference type="EMBL" id="JADCKC010000002">
    <property type="protein sequence ID" value="MBE5037841.1"/>
    <property type="molecule type" value="Genomic_DNA"/>
</dbReference>
<proteinExistence type="predicted"/>
<accession>A0ABR9R3W2</accession>
<protein>
    <submittedName>
        <fullName evidence="1">Uncharacterized protein</fullName>
    </submittedName>
</protein>
<name>A0ABR9R3W2_9FIRM</name>
<comment type="caution">
    <text evidence="1">The sequence shown here is derived from an EMBL/GenBank/DDBJ whole genome shotgun (WGS) entry which is preliminary data.</text>
</comment>
<evidence type="ECO:0000313" key="2">
    <source>
        <dbReference type="Proteomes" id="UP000768567"/>
    </source>
</evidence>
<dbReference type="Proteomes" id="UP000768567">
    <property type="component" value="Unassembled WGS sequence"/>
</dbReference>
<keyword evidence="2" id="KW-1185">Reference proteome</keyword>
<sequence length="307" mass="34719">MDNDAKLLQKARDLYKGMRFGWRYRGVEIMDAEDGNNYIAQCIRWGRPFWAGRCGATEMRCMAEYLKQQKGETEHFSPKIRAEMRDLSGMFPTDDATLERFCKLYADAAHTADLLALWDVGAEREVIRGCGAETRFAKLRALEPYYHASPWSAALAGKRVLVVHPFADTIRRQYARREQLFQNPDVLPEFASLRVVKAVQGLGGQETGYQSWFDALTAMEEEMAKEPFDVAVIGAGAYGLPLAAFCARELKSQAVQMAGATQLLFGIRGKRWDDHPILSRLYNDAWVRPGENEGIRNKDAVEGGSYW</sequence>
<gene>
    <name evidence="1" type="ORF">INF35_08595</name>
</gene>